<dbReference type="PANTHER" id="PTHR43617:SF35">
    <property type="entry name" value="[RIBOSOMAL PROTEIN BS18]-ALANINE N-ACETYLTRANSFERASE"/>
    <property type="match status" value="1"/>
</dbReference>
<dbReference type="PANTHER" id="PTHR43617">
    <property type="entry name" value="L-AMINO ACID N-ACETYLTRANSFERASE"/>
    <property type="match status" value="1"/>
</dbReference>
<evidence type="ECO:0000256" key="1">
    <source>
        <dbReference type="SAM" id="Phobius"/>
    </source>
</evidence>
<keyword evidence="1" id="KW-0472">Membrane</keyword>
<dbReference type="EMBL" id="AP023366">
    <property type="protein sequence ID" value="BCJ87190.1"/>
    <property type="molecule type" value="Genomic_DNA"/>
</dbReference>
<proteinExistence type="predicted"/>
<evidence type="ECO:0000313" key="3">
    <source>
        <dbReference type="EMBL" id="BCJ87190.1"/>
    </source>
</evidence>
<dbReference type="AlphaFoldDB" id="A0A7I8DF58"/>
<dbReference type="RefSeq" id="WP_200756919.1">
    <property type="nucleotide sequence ID" value="NZ_AP023366.1"/>
</dbReference>
<dbReference type="InterPro" id="IPR006464">
    <property type="entry name" value="AcTrfase_RimI/Ard1"/>
</dbReference>
<dbReference type="KEGG" id="eff:skT53_21750"/>
<keyword evidence="3" id="KW-0808">Transferase</keyword>
<reference evidence="3 4" key="1">
    <citation type="submission" date="2020-08" db="EMBL/GenBank/DDBJ databases">
        <title>Complete Genome Sequence of Effusibacillus dendaii Strain skT53, Isolated from Farmland soil.</title>
        <authorList>
            <person name="Konishi T."/>
            <person name="Kawasaki H."/>
        </authorList>
    </citation>
    <scope>NUCLEOTIDE SEQUENCE [LARGE SCALE GENOMIC DNA]</scope>
    <source>
        <strain evidence="4">skT53</strain>
    </source>
</reference>
<dbReference type="InterPro" id="IPR050276">
    <property type="entry name" value="MshD_Acetyltransferase"/>
</dbReference>
<organism evidence="3 4">
    <name type="scientific">Effusibacillus dendaii</name>
    <dbReference type="NCBI Taxonomy" id="2743772"/>
    <lineage>
        <taxon>Bacteria</taxon>
        <taxon>Bacillati</taxon>
        <taxon>Bacillota</taxon>
        <taxon>Bacilli</taxon>
        <taxon>Bacillales</taxon>
        <taxon>Alicyclobacillaceae</taxon>
        <taxon>Effusibacillus</taxon>
    </lineage>
</organism>
<feature type="transmembrane region" description="Helical" evidence="1">
    <location>
        <begin position="46"/>
        <end position="65"/>
    </location>
</feature>
<dbReference type="Proteomes" id="UP000593802">
    <property type="component" value="Chromosome"/>
</dbReference>
<keyword evidence="4" id="KW-1185">Reference proteome</keyword>
<protein>
    <submittedName>
        <fullName evidence="3">Ribosomal-protein-alanine acetyltransferase</fullName>
    </submittedName>
</protein>
<gene>
    <name evidence="3" type="ORF">skT53_21750</name>
</gene>
<dbReference type="InterPro" id="IPR000182">
    <property type="entry name" value="GNAT_dom"/>
</dbReference>
<sequence length="160" mass="18453">MSGLTYRKMQLSDIDRVMEIEHKSFPAPWSRVAFEGELLRNHFAKYIVILLGGQIVGYSGMWIILDEAHITTIAVDPDFQGRKIGEHLLRQMMVLAVWNSAERMTLEVRVSNKVAQNLYQKMGFVNCGIRKKYYSDNQEDAIIMWADLDPNQQGLDRMEG</sequence>
<dbReference type="SUPFAM" id="SSF55729">
    <property type="entry name" value="Acyl-CoA N-acyltransferases (Nat)"/>
    <property type="match status" value="1"/>
</dbReference>
<evidence type="ECO:0000313" key="4">
    <source>
        <dbReference type="Proteomes" id="UP000593802"/>
    </source>
</evidence>
<evidence type="ECO:0000259" key="2">
    <source>
        <dbReference type="PROSITE" id="PS51186"/>
    </source>
</evidence>
<keyword evidence="1" id="KW-0812">Transmembrane</keyword>
<dbReference type="CDD" id="cd04301">
    <property type="entry name" value="NAT_SF"/>
    <property type="match status" value="1"/>
</dbReference>
<dbReference type="Pfam" id="PF00583">
    <property type="entry name" value="Acetyltransf_1"/>
    <property type="match status" value="1"/>
</dbReference>
<dbReference type="InterPro" id="IPR016181">
    <property type="entry name" value="Acyl_CoA_acyltransferase"/>
</dbReference>
<dbReference type="NCBIfam" id="TIGR01575">
    <property type="entry name" value="rimI"/>
    <property type="match status" value="1"/>
</dbReference>
<dbReference type="GO" id="GO:0008999">
    <property type="term" value="F:protein-N-terminal-alanine acetyltransferase activity"/>
    <property type="evidence" value="ECO:0007669"/>
    <property type="project" value="TreeGrafter"/>
</dbReference>
<dbReference type="PROSITE" id="PS51186">
    <property type="entry name" value="GNAT"/>
    <property type="match status" value="1"/>
</dbReference>
<dbReference type="Gene3D" id="3.40.630.30">
    <property type="match status" value="1"/>
</dbReference>
<accession>A0A7I8DF58</accession>
<feature type="domain" description="N-acetyltransferase" evidence="2">
    <location>
        <begin position="4"/>
        <end position="149"/>
    </location>
</feature>
<name>A0A7I8DF58_9BACL</name>
<keyword evidence="1" id="KW-1133">Transmembrane helix</keyword>